<dbReference type="OrthoDB" id="5428863at2759"/>
<sequence length="277" mass="31620">MPTPTRHYWGVPMDYNSHWYSCWPANSAAIEPRPSDRFEGYIDAAFARGLSWHLDIACSRRSGFPSWSWSGWIGPFAEDGWGDDVGLCRNSEVKIWLQRANGEHERLSEPVVANINNLGPTYTGYAPILRLEAWAIEINLTYLADGLSDVITPYFTRNPDPRYFVSIEAPEAPWFGGINGTWRWPVVLSMPVEEGDELHGELCRETFICVLLSKAEGFGLVVRKLAQGIMERIGYISIRWSHFDSEGPFDVVECFQIFSFDDVFDVFPKARRTILLR</sequence>
<dbReference type="EMBL" id="NKCI01000042">
    <property type="protein sequence ID" value="RSL62924.1"/>
    <property type="molecule type" value="Genomic_DNA"/>
</dbReference>
<dbReference type="AlphaFoldDB" id="A0A428QC82"/>
<proteinExistence type="predicted"/>
<evidence type="ECO:0000313" key="1">
    <source>
        <dbReference type="EMBL" id="RSL62924.1"/>
    </source>
</evidence>
<accession>A0A428QC82</accession>
<keyword evidence="2" id="KW-1185">Reference proteome</keyword>
<name>A0A428QC82_9HYPO</name>
<dbReference type="Proteomes" id="UP000288168">
    <property type="component" value="Unassembled WGS sequence"/>
</dbReference>
<reference evidence="1 2" key="1">
    <citation type="submission" date="2017-06" db="EMBL/GenBank/DDBJ databases">
        <title>Comparative genomic analysis of Ambrosia Fusariam Clade fungi.</title>
        <authorList>
            <person name="Stajich J.E."/>
            <person name="Carrillo J."/>
            <person name="Kijimoto T."/>
            <person name="Eskalen A."/>
            <person name="O'Donnell K."/>
            <person name="Kasson M."/>
        </authorList>
    </citation>
    <scope>NUCLEOTIDE SEQUENCE [LARGE SCALE GENOMIC DNA]</scope>
    <source>
        <strain evidence="1 2">NRRL62584</strain>
    </source>
</reference>
<organism evidence="1 2">
    <name type="scientific">Fusarium duplospermum</name>
    <dbReference type="NCBI Taxonomy" id="1325734"/>
    <lineage>
        <taxon>Eukaryota</taxon>
        <taxon>Fungi</taxon>
        <taxon>Dikarya</taxon>
        <taxon>Ascomycota</taxon>
        <taxon>Pezizomycotina</taxon>
        <taxon>Sordariomycetes</taxon>
        <taxon>Hypocreomycetidae</taxon>
        <taxon>Hypocreales</taxon>
        <taxon>Nectriaceae</taxon>
        <taxon>Fusarium</taxon>
        <taxon>Fusarium solani species complex</taxon>
    </lineage>
</organism>
<evidence type="ECO:0000313" key="2">
    <source>
        <dbReference type="Proteomes" id="UP000288168"/>
    </source>
</evidence>
<comment type="caution">
    <text evidence="1">The sequence shown here is derived from an EMBL/GenBank/DDBJ whole genome shotgun (WGS) entry which is preliminary data.</text>
</comment>
<gene>
    <name evidence="1" type="ORF">CEP54_005451</name>
</gene>
<protein>
    <submittedName>
        <fullName evidence="1">Uncharacterized protein</fullName>
    </submittedName>
</protein>